<keyword evidence="7" id="KW-1185">Reference proteome</keyword>
<keyword evidence="2 5" id="KW-0812">Transmembrane</keyword>
<feature type="transmembrane region" description="Helical" evidence="5">
    <location>
        <begin position="87"/>
        <end position="107"/>
    </location>
</feature>
<comment type="caution">
    <text evidence="6">The sequence shown here is derived from an EMBL/GenBank/DDBJ whole genome shotgun (WGS) entry which is preliminary data.</text>
</comment>
<evidence type="ECO:0000256" key="4">
    <source>
        <dbReference type="ARBA" id="ARBA00023136"/>
    </source>
</evidence>
<evidence type="ECO:0000313" key="7">
    <source>
        <dbReference type="Proteomes" id="UP000017127"/>
    </source>
</evidence>
<feature type="transmembrane region" description="Helical" evidence="5">
    <location>
        <begin position="56"/>
        <end position="80"/>
    </location>
</feature>
<dbReference type="Pfam" id="PF09685">
    <property type="entry name" value="MamF_MmsF"/>
    <property type="match status" value="1"/>
</dbReference>
<keyword evidence="4 5" id="KW-0472">Membrane</keyword>
<accession>U7QJK3</accession>
<reference evidence="6 7" key="1">
    <citation type="journal article" date="2013" name="Front. Microbiol.">
        <title>Comparative genomic analyses of the cyanobacterium, Lyngbya aestuarii BL J, a powerful hydrogen producer.</title>
        <authorList>
            <person name="Kothari A."/>
            <person name="Vaughn M."/>
            <person name="Garcia-Pichel F."/>
        </authorList>
    </citation>
    <scope>NUCLEOTIDE SEQUENCE [LARGE SCALE GENOMIC DNA]</scope>
    <source>
        <strain evidence="6 7">BL J</strain>
    </source>
</reference>
<dbReference type="Proteomes" id="UP000017127">
    <property type="component" value="Unassembled WGS sequence"/>
</dbReference>
<proteinExistence type="predicted"/>
<dbReference type="InterPro" id="IPR019109">
    <property type="entry name" value="MamF_MmsF"/>
</dbReference>
<dbReference type="EMBL" id="AUZM01000014">
    <property type="protein sequence ID" value="ERT08149.1"/>
    <property type="molecule type" value="Genomic_DNA"/>
</dbReference>
<sequence>MNAEDKRRLLSALCHGSIFFSSLLVSVGIPFAIFFATEDSVVRSNAKAALNLHINIYGFLFFILALAAIPVFWILPLIFYALIAIPVLLWVCFMSFIMPIIGIASVFNNPSKAYRYPCIFHFFK</sequence>
<dbReference type="RefSeq" id="WP_023065738.1">
    <property type="nucleotide sequence ID" value="NZ_AUZM01000014.1"/>
</dbReference>
<gene>
    <name evidence="6" type="ORF">M595_1913</name>
</gene>
<evidence type="ECO:0000256" key="3">
    <source>
        <dbReference type="ARBA" id="ARBA00022989"/>
    </source>
</evidence>
<organism evidence="6 7">
    <name type="scientific">Lyngbya aestuarii BL J</name>
    <dbReference type="NCBI Taxonomy" id="1348334"/>
    <lineage>
        <taxon>Bacteria</taxon>
        <taxon>Bacillati</taxon>
        <taxon>Cyanobacteriota</taxon>
        <taxon>Cyanophyceae</taxon>
        <taxon>Oscillatoriophycideae</taxon>
        <taxon>Oscillatoriales</taxon>
        <taxon>Microcoleaceae</taxon>
        <taxon>Lyngbya</taxon>
    </lineage>
</organism>
<evidence type="ECO:0000313" key="6">
    <source>
        <dbReference type="EMBL" id="ERT08149.1"/>
    </source>
</evidence>
<protein>
    <submittedName>
        <fullName evidence="6">Tic20-like family protein</fullName>
    </submittedName>
</protein>
<keyword evidence="3 5" id="KW-1133">Transmembrane helix</keyword>
<evidence type="ECO:0000256" key="5">
    <source>
        <dbReference type="SAM" id="Phobius"/>
    </source>
</evidence>
<name>U7QJK3_9CYAN</name>
<evidence type="ECO:0000256" key="1">
    <source>
        <dbReference type="ARBA" id="ARBA00004141"/>
    </source>
</evidence>
<comment type="subcellular location">
    <subcellularLocation>
        <location evidence="1">Membrane</location>
        <topology evidence="1">Multi-pass membrane protein</topology>
    </subcellularLocation>
</comment>
<evidence type="ECO:0000256" key="2">
    <source>
        <dbReference type="ARBA" id="ARBA00022692"/>
    </source>
</evidence>
<feature type="transmembrane region" description="Helical" evidence="5">
    <location>
        <begin position="12"/>
        <end position="36"/>
    </location>
</feature>
<dbReference type="AlphaFoldDB" id="U7QJK3"/>